<proteinExistence type="predicted"/>
<gene>
    <name evidence="2" type="ORF">HUT05_10140</name>
</gene>
<keyword evidence="3" id="KW-1185">Reference proteome</keyword>
<dbReference type="AlphaFoldDB" id="A0A7H8T2E6"/>
<dbReference type="SUPFAM" id="SSF160113">
    <property type="entry name" value="YegP-like"/>
    <property type="match status" value="1"/>
</dbReference>
<name>A0A7H8T2E6_STRCX</name>
<feature type="compositionally biased region" description="Basic residues" evidence="1">
    <location>
        <begin position="122"/>
        <end position="132"/>
    </location>
</feature>
<evidence type="ECO:0000313" key="2">
    <source>
        <dbReference type="EMBL" id="QKZ17665.1"/>
    </source>
</evidence>
<sequence length="132" mass="14886">MYVVWGTPQRPVEEDQSVGWRLVGSNHRELGRSAESFAGFTECRAAVLWLRERISDARVLLTTTEAAGGWSWRLEIDGRAVAVAGRRYQRQRDCQYNFAQFLNTVQVAELAEPLPPPSRGAGARRRAGTRVR</sequence>
<reference evidence="2 3" key="1">
    <citation type="submission" date="2020-06" db="EMBL/GenBank/DDBJ databases">
        <title>Genome mining for natural products.</title>
        <authorList>
            <person name="Zhang B."/>
            <person name="Shi J."/>
            <person name="Ge H."/>
        </authorList>
    </citation>
    <scope>NUCLEOTIDE SEQUENCE [LARGE SCALE GENOMIC DNA]</scope>
    <source>
        <strain evidence="2 3">NA02069</strain>
    </source>
</reference>
<evidence type="ECO:0000256" key="1">
    <source>
        <dbReference type="SAM" id="MobiDB-lite"/>
    </source>
</evidence>
<protein>
    <recommendedName>
        <fullName evidence="4">DUF1508 domain-containing protein</fullName>
    </recommendedName>
</protein>
<accession>A0A7H8T2E6</accession>
<dbReference type="Gene3D" id="2.30.29.80">
    <property type="match status" value="1"/>
</dbReference>
<feature type="region of interest" description="Disordered" evidence="1">
    <location>
        <begin position="112"/>
        <end position="132"/>
    </location>
</feature>
<dbReference type="RefSeq" id="WP_163017061.1">
    <property type="nucleotide sequence ID" value="NZ_CBDRGH010000020.1"/>
</dbReference>
<evidence type="ECO:0000313" key="3">
    <source>
        <dbReference type="Proteomes" id="UP000509418"/>
    </source>
</evidence>
<dbReference type="Proteomes" id="UP000509418">
    <property type="component" value="Chromosome"/>
</dbReference>
<dbReference type="EMBL" id="CP056041">
    <property type="protein sequence ID" value="QKZ17665.1"/>
    <property type="molecule type" value="Genomic_DNA"/>
</dbReference>
<organism evidence="2 3">
    <name type="scientific">Streptomyces chartreusis</name>
    <dbReference type="NCBI Taxonomy" id="1969"/>
    <lineage>
        <taxon>Bacteria</taxon>
        <taxon>Bacillati</taxon>
        <taxon>Actinomycetota</taxon>
        <taxon>Actinomycetes</taxon>
        <taxon>Kitasatosporales</taxon>
        <taxon>Streptomycetaceae</taxon>
        <taxon>Streptomyces</taxon>
    </lineage>
</organism>
<dbReference type="InterPro" id="IPR036913">
    <property type="entry name" value="YegP-like_sf"/>
</dbReference>
<evidence type="ECO:0008006" key="4">
    <source>
        <dbReference type="Google" id="ProtNLM"/>
    </source>
</evidence>